<keyword evidence="2" id="KW-1185">Reference proteome</keyword>
<dbReference type="Proteomes" id="UP000619078">
    <property type="component" value="Unassembled WGS sequence"/>
</dbReference>
<evidence type="ECO:0000313" key="1">
    <source>
        <dbReference type="EMBL" id="MBD1391653.1"/>
    </source>
</evidence>
<dbReference type="AlphaFoldDB" id="A0A926NLZ1"/>
<comment type="caution">
    <text evidence="1">The sequence shown here is derived from an EMBL/GenBank/DDBJ whole genome shotgun (WGS) entry which is preliminary data.</text>
</comment>
<name>A0A926NLZ1_9SPHI</name>
<protein>
    <recommendedName>
        <fullName evidence="3">Lysozyme family protein</fullName>
    </recommendedName>
</protein>
<accession>A0A926NLZ1</accession>
<organism evidence="1 2">
    <name type="scientific">Mucilaginibacter glaciei</name>
    <dbReference type="NCBI Taxonomy" id="2772109"/>
    <lineage>
        <taxon>Bacteria</taxon>
        <taxon>Pseudomonadati</taxon>
        <taxon>Bacteroidota</taxon>
        <taxon>Sphingobacteriia</taxon>
        <taxon>Sphingobacteriales</taxon>
        <taxon>Sphingobacteriaceae</taxon>
        <taxon>Mucilaginibacter</taxon>
    </lineage>
</organism>
<dbReference type="RefSeq" id="WP_191159798.1">
    <property type="nucleotide sequence ID" value="NZ_JACWMX010000001.1"/>
</dbReference>
<evidence type="ECO:0000313" key="2">
    <source>
        <dbReference type="Proteomes" id="UP000619078"/>
    </source>
</evidence>
<sequence>MKKKKRIIKHGSPTIRKKVKSVAPTAMEYILLFNTCEIKKEKIAAVDKIIDEKIVVNRARYEGVSSLVKGGGVSSLLLNNQPLFQSSYTPFYNRFPSLADSAAMPATAVADSTATATGMPIDTSALKALSAPLTPFSLPKPTFGFTPQKYDLLTGKYVPNTDPFGLNRDIFGGTNFFAGSSVPWYFIACVHYMECSFSFKRHLHNGDPLTGYTVHVPANRPKVGHAPPFTFEESAVDAIKLMKYDQVTNWSLSFILLKLEGYNGFGYNRKGIHTPYLWSYSNHYTKGKYVKDGVYDADAVSSQLGAAVILKRMEQRALISIPRN</sequence>
<dbReference type="EMBL" id="JACWMX010000001">
    <property type="protein sequence ID" value="MBD1391653.1"/>
    <property type="molecule type" value="Genomic_DNA"/>
</dbReference>
<proteinExistence type="predicted"/>
<evidence type="ECO:0008006" key="3">
    <source>
        <dbReference type="Google" id="ProtNLM"/>
    </source>
</evidence>
<reference evidence="1" key="1">
    <citation type="submission" date="2020-09" db="EMBL/GenBank/DDBJ databases">
        <title>Novel species of Mucilaginibacter isolated from a glacier on the Tibetan Plateau.</title>
        <authorList>
            <person name="Liu Q."/>
            <person name="Xin Y.-H."/>
        </authorList>
    </citation>
    <scope>NUCLEOTIDE SEQUENCE</scope>
    <source>
        <strain evidence="1">ZB1P21</strain>
    </source>
</reference>
<gene>
    <name evidence="1" type="ORF">IDJ76_00955</name>
</gene>